<accession>A0A9D4UN92</accession>
<name>A0A9D4UN92_ADICA</name>
<proteinExistence type="predicted"/>
<dbReference type="AlphaFoldDB" id="A0A9D4UN92"/>
<dbReference type="Proteomes" id="UP000886520">
    <property type="component" value="Chromosome 14"/>
</dbReference>
<comment type="caution">
    <text evidence="1">The sequence shown here is derived from an EMBL/GenBank/DDBJ whole genome shotgun (WGS) entry which is preliminary data.</text>
</comment>
<keyword evidence="2" id="KW-1185">Reference proteome</keyword>
<protein>
    <submittedName>
        <fullName evidence="1">Uncharacterized protein</fullName>
    </submittedName>
</protein>
<organism evidence="1 2">
    <name type="scientific">Adiantum capillus-veneris</name>
    <name type="common">Maidenhair fern</name>
    <dbReference type="NCBI Taxonomy" id="13818"/>
    <lineage>
        <taxon>Eukaryota</taxon>
        <taxon>Viridiplantae</taxon>
        <taxon>Streptophyta</taxon>
        <taxon>Embryophyta</taxon>
        <taxon>Tracheophyta</taxon>
        <taxon>Polypodiopsida</taxon>
        <taxon>Polypodiidae</taxon>
        <taxon>Polypodiales</taxon>
        <taxon>Pteridineae</taxon>
        <taxon>Pteridaceae</taxon>
        <taxon>Vittarioideae</taxon>
        <taxon>Adiantum</taxon>
    </lineage>
</organism>
<reference evidence="1" key="1">
    <citation type="submission" date="2021-01" db="EMBL/GenBank/DDBJ databases">
        <title>Adiantum capillus-veneris genome.</title>
        <authorList>
            <person name="Fang Y."/>
            <person name="Liao Q."/>
        </authorList>
    </citation>
    <scope>NUCLEOTIDE SEQUENCE</scope>
    <source>
        <strain evidence="1">H3</strain>
        <tissue evidence="1">Leaf</tissue>
    </source>
</reference>
<sequence length="95" mass="10654">MALLPDGKALAFVKDIIEAAGVGATCVWVTTRHLYFSREGRCLLFKIVKRKSSVLTTSLAIALVFERNHYLTIGSWWEALDPFDLGQKRISTVLQ</sequence>
<dbReference type="EMBL" id="JABFUD020000014">
    <property type="protein sequence ID" value="KAI5070572.1"/>
    <property type="molecule type" value="Genomic_DNA"/>
</dbReference>
<evidence type="ECO:0000313" key="2">
    <source>
        <dbReference type="Proteomes" id="UP000886520"/>
    </source>
</evidence>
<gene>
    <name evidence="1" type="ORF">GOP47_0014915</name>
</gene>
<evidence type="ECO:0000313" key="1">
    <source>
        <dbReference type="EMBL" id="KAI5070572.1"/>
    </source>
</evidence>